<dbReference type="Proteomes" id="UP000295444">
    <property type="component" value="Unassembled WGS sequence"/>
</dbReference>
<dbReference type="SUPFAM" id="SSF50494">
    <property type="entry name" value="Trypsin-like serine proteases"/>
    <property type="match status" value="1"/>
</dbReference>
<dbReference type="PANTHER" id="PTHR24276">
    <property type="entry name" value="POLYSERASE-RELATED"/>
    <property type="match status" value="1"/>
</dbReference>
<dbReference type="InterPro" id="IPR001254">
    <property type="entry name" value="Trypsin_dom"/>
</dbReference>
<gene>
    <name evidence="5" type="ORF">EV186_103449</name>
</gene>
<dbReference type="InterPro" id="IPR050430">
    <property type="entry name" value="Peptidase_S1"/>
</dbReference>
<feature type="chain" id="PRO_5020215986" evidence="3">
    <location>
        <begin position="22"/>
        <end position="169"/>
    </location>
</feature>
<dbReference type="EMBL" id="SNXZ01000003">
    <property type="protein sequence ID" value="TDP97485.1"/>
    <property type="molecule type" value="Genomic_DNA"/>
</dbReference>
<sequence length="169" mass="17675">MRKVILLVVAGLLVLTGSAQAMSGGTPVRNDVPWVATLALKGDQPLLQRAGCGGALITPDRVLTAAHCLDGVDPAIFEVHLNARVLSGDPGVVRGIRAVSVLPGYEILPSPVDPDNVNWSSAKDDLAVIHLDRSVAIAPVPIAPWRPRAGTAISLFSHGTTGDAWRSSR</sequence>
<dbReference type="GO" id="GO:0004252">
    <property type="term" value="F:serine-type endopeptidase activity"/>
    <property type="evidence" value="ECO:0007669"/>
    <property type="project" value="InterPro"/>
</dbReference>
<dbReference type="RefSeq" id="WP_208115682.1">
    <property type="nucleotide sequence ID" value="NZ_SNXZ01000003.1"/>
</dbReference>
<dbReference type="GO" id="GO:0006508">
    <property type="term" value="P:proteolysis"/>
    <property type="evidence" value="ECO:0007669"/>
    <property type="project" value="InterPro"/>
</dbReference>
<dbReference type="Gene3D" id="2.40.10.10">
    <property type="entry name" value="Trypsin-like serine proteases"/>
    <property type="match status" value="1"/>
</dbReference>
<dbReference type="PANTHER" id="PTHR24276:SF98">
    <property type="entry name" value="FI18310P1-RELATED"/>
    <property type="match status" value="1"/>
</dbReference>
<dbReference type="Pfam" id="PF00089">
    <property type="entry name" value="Trypsin"/>
    <property type="match status" value="1"/>
</dbReference>
<dbReference type="PROSITE" id="PS50240">
    <property type="entry name" value="TRYPSIN_DOM"/>
    <property type="match status" value="1"/>
</dbReference>
<dbReference type="InterPro" id="IPR001314">
    <property type="entry name" value="Peptidase_S1A"/>
</dbReference>
<dbReference type="PRINTS" id="PR00722">
    <property type="entry name" value="CHYMOTRYPSIN"/>
</dbReference>
<proteinExistence type="inferred from homology"/>
<comment type="similarity">
    <text evidence="1">Belongs to the peptidase S1 family.</text>
</comment>
<evidence type="ECO:0000313" key="6">
    <source>
        <dbReference type="Proteomes" id="UP000295444"/>
    </source>
</evidence>
<evidence type="ECO:0000313" key="5">
    <source>
        <dbReference type="EMBL" id="TDP97485.1"/>
    </source>
</evidence>
<keyword evidence="6" id="KW-1185">Reference proteome</keyword>
<dbReference type="InterPro" id="IPR018114">
    <property type="entry name" value="TRYPSIN_HIS"/>
</dbReference>
<dbReference type="InterPro" id="IPR009003">
    <property type="entry name" value="Peptidase_S1_PA"/>
</dbReference>
<organism evidence="5 6">
    <name type="scientific">Labedaea rhizosphaerae</name>
    <dbReference type="NCBI Taxonomy" id="598644"/>
    <lineage>
        <taxon>Bacteria</taxon>
        <taxon>Bacillati</taxon>
        <taxon>Actinomycetota</taxon>
        <taxon>Actinomycetes</taxon>
        <taxon>Pseudonocardiales</taxon>
        <taxon>Pseudonocardiaceae</taxon>
        <taxon>Labedaea</taxon>
    </lineage>
</organism>
<evidence type="ECO:0000256" key="2">
    <source>
        <dbReference type="ARBA" id="ARBA00023157"/>
    </source>
</evidence>
<reference evidence="5 6" key="1">
    <citation type="submission" date="2019-03" db="EMBL/GenBank/DDBJ databases">
        <title>Genomic Encyclopedia of Type Strains, Phase IV (KMG-IV): sequencing the most valuable type-strain genomes for metagenomic binning, comparative biology and taxonomic classification.</title>
        <authorList>
            <person name="Goeker M."/>
        </authorList>
    </citation>
    <scope>NUCLEOTIDE SEQUENCE [LARGE SCALE GENOMIC DNA]</scope>
    <source>
        <strain evidence="5 6">DSM 45361</strain>
    </source>
</reference>
<dbReference type="InterPro" id="IPR043504">
    <property type="entry name" value="Peptidase_S1_PA_chymotrypsin"/>
</dbReference>
<accession>A0A4R6SEC8</accession>
<evidence type="ECO:0000256" key="1">
    <source>
        <dbReference type="ARBA" id="ARBA00007664"/>
    </source>
</evidence>
<feature type="domain" description="Peptidase S1" evidence="4">
    <location>
        <begin position="22"/>
        <end position="169"/>
    </location>
</feature>
<feature type="signal peptide" evidence="3">
    <location>
        <begin position="1"/>
        <end position="21"/>
    </location>
</feature>
<evidence type="ECO:0000259" key="4">
    <source>
        <dbReference type="PROSITE" id="PS50240"/>
    </source>
</evidence>
<keyword evidence="2" id="KW-1015">Disulfide bond</keyword>
<dbReference type="PROSITE" id="PS00134">
    <property type="entry name" value="TRYPSIN_HIS"/>
    <property type="match status" value="1"/>
</dbReference>
<protein>
    <submittedName>
        <fullName evidence="5">Trypsin</fullName>
    </submittedName>
</protein>
<name>A0A4R6SEC8_LABRH</name>
<dbReference type="AlphaFoldDB" id="A0A4R6SEC8"/>
<evidence type="ECO:0000256" key="3">
    <source>
        <dbReference type="SAM" id="SignalP"/>
    </source>
</evidence>
<comment type="caution">
    <text evidence="5">The sequence shown here is derived from an EMBL/GenBank/DDBJ whole genome shotgun (WGS) entry which is preliminary data.</text>
</comment>
<keyword evidence="3" id="KW-0732">Signal</keyword>